<evidence type="ECO:0000313" key="1">
    <source>
        <dbReference type="EnsemblMetazoa" id="Aqu2.1.35619_001"/>
    </source>
</evidence>
<protein>
    <submittedName>
        <fullName evidence="1">Uncharacterized protein</fullName>
    </submittedName>
</protein>
<accession>A0A1X7V738</accession>
<organism evidence="1">
    <name type="scientific">Amphimedon queenslandica</name>
    <name type="common">Sponge</name>
    <dbReference type="NCBI Taxonomy" id="400682"/>
    <lineage>
        <taxon>Eukaryota</taxon>
        <taxon>Metazoa</taxon>
        <taxon>Porifera</taxon>
        <taxon>Demospongiae</taxon>
        <taxon>Heteroscleromorpha</taxon>
        <taxon>Haplosclerida</taxon>
        <taxon>Niphatidae</taxon>
        <taxon>Amphimedon</taxon>
    </lineage>
</organism>
<dbReference type="EnsemblMetazoa" id="Aqu2.1.35619_001">
    <property type="protein sequence ID" value="Aqu2.1.35619_001"/>
    <property type="gene ID" value="Aqu2.1.35619"/>
</dbReference>
<name>A0A1X7V738_AMPQE</name>
<dbReference type="AlphaFoldDB" id="A0A1X7V738"/>
<sequence>MEQGTKQKRGPYSKFSPEQKAVIDKRAAECGVVAAVRHFIKNFPCQKENTVRDCRDLYLKELKKKRTAASVDITKSGEIKVTHFTGKRRGRPLLLGEEFDKQVQEYLLFLRERGAVVNTSIVVGCAEGIVRNTDSNLLASNGGHILITKYWAKRLLVRMGFVKRKASTKAKVSIDDFFVNKEQFLLDIRAVVVLEDIPLDLIVNWDQTCVHYVPVSS</sequence>
<proteinExistence type="predicted"/>
<dbReference type="InParanoid" id="A0A1X7V738"/>
<reference evidence="1" key="1">
    <citation type="submission" date="2017-05" db="UniProtKB">
        <authorList>
            <consortium name="EnsemblMetazoa"/>
        </authorList>
    </citation>
    <scope>IDENTIFICATION</scope>
</reference>